<dbReference type="Proteomes" id="UP000509371">
    <property type="component" value="Chromosome"/>
</dbReference>
<evidence type="ECO:0000313" key="2">
    <source>
        <dbReference type="Proteomes" id="UP000509371"/>
    </source>
</evidence>
<evidence type="ECO:0000313" key="1">
    <source>
        <dbReference type="EMBL" id="QKK82481.1"/>
    </source>
</evidence>
<gene>
    <name evidence="1" type="ORF">MP3633_3754</name>
</gene>
<name>A0A859D612_9GAMM</name>
<dbReference type="EMBL" id="CP054301">
    <property type="protein sequence ID" value="QKK82481.1"/>
    <property type="molecule type" value="Genomic_DNA"/>
</dbReference>
<dbReference type="AlphaFoldDB" id="A0A859D612"/>
<reference evidence="1 2" key="1">
    <citation type="submission" date="2020-06" db="EMBL/GenBank/DDBJ databases">
        <authorList>
            <person name="Voronona O.L."/>
            <person name="Aksenova E.I."/>
            <person name="Kunda M.S."/>
            <person name="Semenov A.N."/>
            <person name="Ryzhova N."/>
        </authorList>
    </citation>
    <scope>NUCLEOTIDE SEQUENCE [LARGE SCALE GENOMIC DNA]</scope>
    <source>
        <strain evidence="1 2">MPKMM3633</strain>
    </source>
</reference>
<sequence>MIDKNSGLLSLILGGYEITSYSKYKKAALSDVKAAFYVMS</sequence>
<dbReference type="KEGG" id="mpri:MP3633_3754"/>
<proteinExistence type="predicted"/>
<organism evidence="1 2">
    <name type="scientific">Marinomonas primoryensis</name>
    <dbReference type="NCBI Taxonomy" id="178399"/>
    <lineage>
        <taxon>Bacteria</taxon>
        <taxon>Pseudomonadati</taxon>
        <taxon>Pseudomonadota</taxon>
        <taxon>Gammaproteobacteria</taxon>
        <taxon>Oceanospirillales</taxon>
        <taxon>Oceanospirillaceae</taxon>
        <taxon>Marinomonas</taxon>
    </lineage>
</organism>
<accession>A0A859D612</accession>
<protein>
    <submittedName>
        <fullName evidence="1">Uncharacterized protein</fullName>
    </submittedName>
</protein>